<gene>
    <name evidence="2" type="ORF">BJ998_007396</name>
</gene>
<keyword evidence="1" id="KW-0812">Transmembrane</keyword>
<accession>A0A7W9KPF5</accession>
<evidence type="ECO:0000313" key="2">
    <source>
        <dbReference type="EMBL" id="MBB5896200.1"/>
    </source>
</evidence>
<dbReference type="AlphaFoldDB" id="A0A7W9KPF5"/>
<feature type="transmembrane region" description="Helical" evidence="1">
    <location>
        <begin position="123"/>
        <end position="148"/>
    </location>
</feature>
<keyword evidence="1" id="KW-1133">Transmembrane helix</keyword>
<comment type="caution">
    <text evidence="2">The sequence shown here is derived from an EMBL/GenBank/DDBJ whole genome shotgun (WGS) entry which is preliminary data.</text>
</comment>
<protein>
    <submittedName>
        <fullName evidence="2">Uncharacterized protein</fullName>
    </submittedName>
</protein>
<keyword evidence="3" id="KW-1185">Reference proteome</keyword>
<dbReference type="EMBL" id="JACHIR010000001">
    <property type="protein sequence ID" value="MBB5896200.1"/>
    <property type="molecule type" value="Genomic_DNA"/>
</dbReference>
<reference evidence="2 3" key="1">
    <citation type="submission" date="2020-08" db="EMBL/GenBank/DDBJ databases">
        <title>Sequencing the genomes of 1000 actinobacteria strains.</title>
        <authorList>
            <person name="Klenk H.-P."/>
        </authorList>
    </citation>
    <scope>NUCLEOTIDE SEQUENCE [LARGE SCALE GENOMIC DNA]</scope>
    <source>
        <strain evidence="2 3">DSM 43851</strain>
    </source>
</reference>
<feature type="transmembrane region" description="Helical" evidence="1">
    <location>
        <begin position="168"/>
        <end position="190"/>
    </location>
</feature>
<dbReference type="RefSeq" id="WP_184867895.1">
    <property type="nucleotide sequence ID" value="NZ_BAAAWY010000023.1"/>
</dbReference>
<proteinExistence type="predicted"/>
<keyword evidence="1" id="KW-0472">Membrane</keyword>
<sequence length="217" mass="24518">MTADGLPRRRRYWPLLVGTFFDGTVLLGALLGRLGGQLRWWELEPGADRFLAALAFLQLSLIASQCFVFLRTDIYAVLLTAAGCFDLWRVNQLLLRRRLRLITPAQRQELDAAHPRDLAVARWYCWVYMAGLVLAGWFFVCFFAPATVRLLCWIAQTVAGAELADPSFWEALVFGAVVLSPQMATLAIAVRDISRRRRTRAAAGPMGRRRVWPAVPR</sequence>
<evidence type="ECO:0000256" key="1">
    <source>
        <dbReference type="SAM" id="Phobius"/>
    </source>
</evidence>
<name>A0A7W9KPF5_9PSEU</name>
<evidence type="ECO:0000313" key="3">
    <source>
        <dbReference type="Proteomes" id="UP000585638"/>
    </source>
</evidence>
<dbReference type="Proteomes" id="UP000585638">
    <property type="component" value="Unassembled WGS sequence"/>
</dbReference>
<organism evidence="2 3">
    <name type="scientific">Kutzneria kofuensis</name>
    <dbReference type="NCBI Taxonomy" id="103725"/>
    <lineage>
        <taxon>Bacteria</taxon>
        <taxon>Bacillati</taxon>
        <taxon>Actinomycetota</taxon>
        <taxon>Actinomycetes</taxon>
        <taxon>Pseudonocardiales</taxon>
        <taxon>Pseudonocardiaceae</taxon>
        <taxon>Kutzneria</taxon>
    </lineage>
</organism>
<feature type="transmembrane region" description="Helical" evidence="1">
    <location>
        <begin position="50"/>
        <end position="70"/>
    </location>
</feature>
<feature type="transmembrane region" description="Helical" evidence="1">
    <location>
        <begin position="12"/>
        <end position="30"/>
    </location>
</feature>